<dbReference type="Proteomes" id="UP000703269">
    <property type="component" value="Unassembled WGS sequence"/>
</dbReference>
<evidence type="ECO:0000313" key="1">
    <source>
        <dbReference type="EMBL" id="GJE98370.1"/>
    </source>
</evidence>
<protein>
    <submittedName>
        <fullName evidence="1">Uncharacterized protein</fullName>
    </submittedName>
</protein>
<reference evidence="1 2" key="1">
    <citation type="submission" date="2021-08" db="EMBL/GenBank/DDBJ databases">
        <title>Draft Genome Sequence of Phanerochaete sordida strain YK-624.</title>
        <authorList>
            <person name="Mori T."/>
            <person name="Dohra H."/>
            <person name="Suzuki T."/>
            <person name="Kawagishi H."/>
            <person name="Hirai H."/>
        </authorList>
    </citation>
    <scope>NUCLEOTIDE SEQUENCE [LARGE SCALE GENOMIC DNA]</scope>
    <source>
        <strain evidence="1 2">YK-624</strain>
    </source>
</reference>
<comment type="caution">
    <text evidence="1">The sequence shown here is derived from an EMBL/GenBank/DDBJ whole genome shotgun (WGS) entry which is preliminary data.</text>
</comment>
<dbReference type="EMBL" id="BPQB01000086">
    <property type="protein sequence ID" value="GJE98370.1"/>
    <property type="molecule type" value="Genomic_DNA"/>
</dbReference>
<gene>
    <name evidence="1" type="ORF">PsYK624_145990</name>
</gene>
<organism evidence="1 2">
    <name type="scientific">Phanerochaete sordida</name>
    <dbReference type="NCBI Taxonomy" id="48140"/>
    <lineage>
        <taxon>Eukaryota</taxon>
        <taxon>Fungi</taxon>
        <taxon>Dikarya</taxon>
        <taxon>Basidiomycota</taxon>
        <taxon>Agaricomycotina</taxon>
        <taxon>Agaricomycetes</taxon>
        <taxon>Polyporales</taxon>
        <taxon>Phanerochaetaceae</taxon>
        <taxon>Phanerochaete</taxon>
    </lineage>
</organism>
<evidence type="ECO:0000313" key="2">
    <source>
        <dbReference type="Proteomes" id="UP000703269"/>
    </source>
</evidence>
<name>A0A9P3GRX5_9APHY</name>
<proteinExistence type="predicted"/>
<dbReference type="AlphaFoldDB" id="A0A9P3GRX5"/>
<sequence>MNRTESMSVSRWATGPHLDDLYQPLCIQKATLGTTRAASDKRLTISLYSRISFTRRPRAQNNATLSRRLDLPSREHIKDEQ</sequence>
<keyword evidence="2" id="KW-1185">Reference proteome</keyword>
<accession>A0A9P3GRX5</accession>